<dbReference type="InterPro" id="IPR046583">
    <property type="entry name" value="DUF6631"/>
</dbReference>
<organism evidence="1 2">
    <name type="scientific">Haemophilus ducreyi</name>
    <dbReference type="NCBI Taxonomy" id="730"/>
    <lineage>
        <taxon>Bacteria</taxon>
        <taxon>Pseudomonadati</taxon>
        <taxon>Pseudomonadota</taxon>
        <taxon>Gammaproteobacteria</taxon>
        <taxon>Pasteurellales</taxon>
        <taxon>Pasteurellaceae</taxon>
        <taxon>Haemophilus</taxon>
    </lineage>
</organism>
<sequence length="139" mass="15712">MQKNDELNVLFPNEKITIAGEEIEVKEYSLIQQLQHRALFMPFVTALRGTLSKAEAEFGLDGLMNLIAEHYQDVLHLVSISVGKPLEWVQNLTGEDAETVLMMWWTVNSDFFTRQAVQPMLEKMAQANLKSVGVKSSSN</sequence>
<accession>A0AAC8ZA86</accession>
<dbReference type="RefSeq" id="WP_010944521.1">
    <property type="nucleotide sequence ID" value="NZ_CP011218.1"/>
</dbReference>
<dbReference type="OMA" id="ARCPGFI"/>
<name>A0AAC8ZA86_HAEDC</name>
<evidence type="ECO:0000313" key="1">
    <source>
        <dbReference type="EMBL" id="AKO32006.1"/>
    </source>
</evidence>
<proteinExistence type="predicted"/>
<dbReference type="Proteomes" id="UP000060132">
    <property type="component" value="Chromosome"/>
</dbReference>
<dbReference type="AlphaFoldDB" id="A0AAC8ZA86"/>
<dbReference type="Pfam" id="PF20336">
    <property type="entry name" value="DUF6631"/>
    <property type="match status" value="1"/>
</dbReference>
<reference evidence="1 2" key="1">
    <citation type="journal article" date="2015" name="PLoS Negl. Trop. Dis.">
        <title>Haemophilus ducreyi Cutaneous Ulcer Strains Are Nearly Identical to Class I Genital Ulcer Strains.</title>
        <authorList>
            <person name="Gangaiah D."/>
            <person name="Webb K.M."/>
            <person name="Humphreys T.L."/>
            <person name="Fortney K.R."/>
            <person name="Toh E."/>
            <person name="Tai A."/>
            <person name="Katz S.S."/>
            <person name="Pillay A."/>
            <person name="Chen C.Y."/>
            <person name="Roberts S.A."/>
            <person name="Munson R.S.Jr."/>
            <person name="Spinola S.M."/>
        </authorList>
    </citation>
    <scope>NUCLEOTIDE SEQUENCE [LARGE SCALE GENOMIC DNA]</scope>
    <source>
        <strain evidence="2">CLU2</strain>
    </source>
</reference>
<evidence type="ECO:0000313" key="2">
    <source>
        <dbReference type="Proteomes" id="UP000060132"/>
    </source>
</evidence>
<gene>
    <name evidence="1" type="ORF">RZ57_02065</name>
</gene>
<protein>
    <submittedName>
        <fullName evidence="1">Uncharacterized protein</fullName>
    </submittedName>
</protein>
<dbReference type="EMBL" id="CP011219">
    <property type="protein sequence ID" value="AKO32006.1"/>
    <property type="molecule type" value="Genomic_DNA"/>
</dbReference>